<name>A0A8S2ZYM3_9BILA</name>
<dbReference type="Proteomes" id="UP000681967">
    <property type="component" value="Unassembled WGS sequence"/>
</dbReference>
<dbReference type="PROSITE" id="PS50004">
    <property type="entry name" value="C2"/>
    <property type="match status" value="1"/>
</dbReference>
<proteinExistence type="predicted"/>
<accession>A0A8S2ZYM3</accession>
<evidence type="ECO:0000259" key="1">
    <source>
        <dbReference type="PROSITE" id="PS50004"/>
    </source>
</evidence>
<protein>
    <recommendedName>
        <fullName evidence="1">C2 domain-containing protein</fullName>
    </recommendedName>
</protein>
<dbReference type="GO" id="GO:0005813">
    <property type="term" value="C:centrosome"/>
    <property type="evidence" value="ECO:0007669"/>
    <property type="project" value="TreeGrafter"/>
</dbReference>
<reference evidence="2" key="1">
    <citation type="submission" date="2021-02" db="EMBL/GenBank/DDBJ databases">
        <authorList>
            <person name="Nowell W R."/>
        </authorList>
    </citation>
    <scope>NUCLEOTIDE SEQUENCE</scope>
</reference>
<dbReference type="PANTHER" id="PTHR21574">
    <property type="entry name" value="CENTROSOMAL PROTEIN OF 120 KDA"/>
    <property type="match status" value="1"/>
</dbReference>
<dbReference type="PANTHER" id="PTHR21574:SF0">
    <property type="entry name" value="CENTROSOMAL PROTEIN OF 120 KDA"/>
    <property type="match status" value="1"/>
</dbReference>
<feature type="domain" description="C2" evidence="1">
    <location>
        <begin position="1"/>
        <end position="110"/>
    </location>
</feature>
<dbReference type="Proteomes" id="UP000681720">
    <property type="component" value="Unassembled WGS sequence"/>
</dbReference>
<evidence type="ECO:0000313" key="2">
    <source>
        <dbReference type="EMBL" id="CAF4673499.1"/>
    </source>
</evidence>
<dbReference type="InterPro" id="IPR039893">
    <property type="entry name" value="CEP120-like"/>
</dbReference>
<dbReference type="InterPro" id="IPR000008">
    <property type="entry name" value="C2_dom"/>
</dbReference>
<dbReference type="SUPFAM" id="SSF49562">
    <property type="entry name" value="C2 domain (Calcium/lipid-binding domain, CaLB)"/>
    <property type="match status" value="1"/>
</dbReference>
<evidence type="ECO:0000313" key="4">
    <source>
        <dbReference type="Proteomes" id="UP000681720"/>
    </source>
</evidence>
<organism evidence="2 4">
    <name type="scientific">Rotaria magnacalcarata</name>
    <dbReference type="NCBI Taxonomy" id="392030"/>
    <lineage>
        <taxon>Eukaryota</taxon>
        <taxon>Metazoa</taxon>
        <taxon>Spiralia</taxon>
        <taxon>Gnathifera</taxon>
        <taxon>Rotifera</taxon>
        <taxon>Eurotatoria</taxon>
        <taxon>Bdelloidea</taxon>
        <taxon>Philodinida</taxon>
        <taxon>Philodinidae</taxon>
        <taxon>Rotaria</taxon>
    </lineage>
</organism>
<evidence type="ECO:0000313" key="3">
    <source>
        <dbReference type="EMBL" id="CAF4702085.1"/>
    </source>
</evidence>
<dbReference type="EMBL" id="CAJOBH010119153">
    <property type="protein sequence ID" value="CAF4702085.1"/>
    <property type="molecule type" value="Genomic_DNA"/>
</dbReference>
<dbReference type="EMBL" id="CAJOBJ010120462">
    <property type="protein sequence ID" value="CAF4673499.1"/>
    <property type="molecule type" value="Genomic_DNA"/>
</dbReference>
<sequence length="231" mass="26018">MPQPDRILLVVSILEGRNFPSQPSSQLTVDAKFDGEILTTDPVDFTSTPDINQELAWELDKKTFQQHKLQRSVIKCNAYTTTSSGQRESLGYFMIDIRPLNTTQKIRWHHLLQTKYPKLKSEFSICAYIEDDQSTRSASATLKTSKTPSTTGVSSASSASRSKYLQPVLLEDKGYYQLGADVSSAEIFGLSITIRSAKNLIHTTNTKQKTICDRKSFKIDYTHLNQNNCIL</sequence>
<dbReference type="AlphaFoldDB" id="A0A8S2ZYM3"/>
<gene>
    <name evidence="3" type="ORF">BYL167_LOCUS44136</name>
    <name evidence="2" type="ORF">GIL414_LOCUS41989</name>
</gene>
<dbReference type="Gene3D" id="2.60.40.150">
    <property type="entry name" value="C2 domain"/>
    <property type="match status" value="1"/>
</dbReference>
<comment type="caution">
    <text evidence="2">The sequence shown here is derived from an EMBL/GenBank/DDBJ whole genome shotgun (WGS) entry which is preliminary data.</text>
</comment>
<dbReference type="InterPro" id="IPR035892">
    <property type="entry name" value="C2_domain_sf"/>
</dbReference>
<dbReference type="GO" id="GO:1903724">
    <property type="term" value="P:positive regulation of centriole elongation"/>
    <property type="evidence" value="ECO:0007669"/>
    <property type="project" value="TreeGrafter"/>
</dbReference>